<dbReference type="Pfam" id="PF01494">
    <property type="entry name" value="FAD_binding_3"/>
    <property type="match status" value="1"/>
</dbReference>
<dbReference type="GO" id="GO:0016705">
    <property type="term" value="F:oxidoreductase activity, acting on paired donors, with incorporation or reduction of molecular oxygen"/>
    <property type="evidence" value="ECO:0007669"/>
    <property type="project" value="InterPro"/>
</dbReference>
<evidence type="ECO:0000259" key="8">
    <source>
        <dbReference type="Pfam" id="PF01494"/>
    </source>
</evidence>
<evidence type="ECO:0000313" key="10">
    <source>
        <dbReference type="Proteomes" id="UP000027725"/>
    </source>
</evidence>
<evidence type="ECO:0000256" key="3">
    <source>
        <dbReference type="ARBA" id="ARBA00005349"/>
    </source>
</evidence>
<dbReference type="PANTHER" id="PTHR43876:SF7">
    <property type="entry name" value="UBIQUINONE BIOSYNTHESIS MONOOXYGENASE COQ6, MITOCHONDRIAL"/>
    <property type="match status" value="1"/>
</dbReference>
<dbReference type="InterPro" id="IPR002938">
    <property type="entry name" value="FAD-bd"/>
</dbReference>
<name>A0A074THX9_9RHOB</name>
<dbReference type="GO" id="GO:0071949">
    <property type="term" value="F:FAD binding"/>
    <property type="evidence" value="ECO:0007669"/>
    <property type="project" value="InterPro"/>
</dbReference>
<evidence type="ECO:0000256" key="2">
    <source>
        <dbReference type="ARBA" id="ARBA00004749"/>
    </source>
</evidence>
<comment type="similarity">
    <text evidence="3">Belongs to the UbiH/COQ6 family.</text>
</comment>
<evidence type="ECO:0000313" key="9">
    <source>
        <dbReference type="EMBL" id="KEP68648.1"/>
    </source>
</evidence>
<dbReference type="EMBL" id="JHEH01000027">
    <property type="protein sequence ID" value="KEP68648.1"/>
    <property type="molecule type" value="Genomic_DNA"/>
</dbReference>
<dbReference type="NCBIfam" id="NF005691">
    <property type="entry name" value="PRK07494.1"/>
    <property type="match status" value="1"/>
</dbReference>
<dbReference type="GO" id="GO:0004497">
    <property type="term" value="F:monooxygenase activity"/>
    <property type="evidence" value="ECO:0007669"/>
    <property type="project" value="UniProtKB-KW"/>
</dbReference>
<dbReference type="NCBIfam" id="TIGR01988">
    <property type="entry name" value="Ubi-OHases"/>
    <property type="match status" value="1"/>
</dbReference>
<keyword evidence="10" id="KW-1185">Reference proteome</keyword>
<dbReference type="InterPro" id="IPR036188">
    <property type="entry name" value="FAD/NAD-bd_sf"/>
</dbReference>
<evidence type="ECO:0000256" key="1">
    <source>
        <dbReference type="ARBA" id="ARBA00001974"/>
    </source>
</evidence>
<accession>A0A074THX9</accession>
<comment type="caution">
    <text evidence="9">The sequence shown here is derived from an EMBL/GenBank/DDBJ whole genome shotgun (WGS) entry which is preliminary data.</text>
</comment>
<dbReference type="GO" id="GO:0006744">
    <property type="term" value="P:ubiquinone biosynthetic process"/>
    <property type="evidence" value="ECO:0007669"/>
    <property type="project" value="UniProtKB-UniPathway"/>
</dbReference>
<comment type="pathway">
    <text evidence="2">Cofactor biosynthesis; ubiquinone biosynthesis.</text>
</comment>
<dbReference type="Gene3D" id="3.50.50.60">
    <property type="entry name" value="FAD/NAD(P)-binding domain"/>
    <property type="match status" value="2"/>
</dbReference>
<evidence type="ECO:0000256" key="5">
    <source>
        <dbReference type="ARBA" id="ARBA00022827"/>
    </source>
</evidence>
<feature type="domain" description="FAD-binding" evidence="8">
    <location>
        <begin position="8"/>
        <end position="352"/>
    </location>
</feature>
<dbReference type="Proteomes" id="UP000027725">
    <property type="component" value="Unassembled WGS sequence"/>
</dbReference>
<evidence type="ECO:0000256" key="7">
    <source>
        <dbReference type="ARBA" id="ARBA00023033"/>
    </source>
</evidence>
<keyword evidence="7" id="KW-0503">Monooxygenase</keyword>
<evidence type="ECO:0000256" key="4">
    <source>
        <dbReference type="ARBA" id="ARBA00022630"/>
    </source>
</evidence>
<organism evidence="9 10">
    <name type="scientific">Thioclava dalianensis</name>
    <dbReference type="NCBI Taxonomy" id="1185766"/>
    <lineage>
        <taxon>Bacteria</taxon>
        <taxon>Pseudomonadati</taxon>
        <taxon>Pseudomonadota</taxon>
        <taxon>Alphaproteobacteria</taxon>
        <taxon>Rhodobacterales</taxon>
        <taxon>Paracoccaceae</taxon>
        <taxon>Thioclava</taxon>
    </lineage>
</organism>
<proteinExistence type="inferred from homology"/>
<dbReference type="PRINTS" id="PR00420">
    <property type="entry name" value="RNGMNOXGNASE"/>
</dbReference>
<dbReference type="UniPathway" id="UPA00232"/>
<dbReference type="InterPro" id="IPR051205">
    <property type="entry name" value="UbiH/COQ6_monooxygenase"/>
</dbReference>
<dbReference type="OrthoDB" id="9796623at2"/>
<keyword evidence="6" id="KW-0560">Oxidoreductase</keyword>
<protein>
    <submittedName>
        <fullName evidence="9">2-octaprenyl-6-methoxyphenyl hydroxylase</fullName>
    </submittedName>
</protein>
<comment type="cofactor">
    <cofactor evidence="1">
        <name>FAD</name>
        <dbReference type="ChEBI" id="CHEBI:57692"/>
    </cofactor>
</comment>
<dbReference type="eggNOG" id="COG0654">
    <property type="taxonomic scope" value="Bacteria"/>
</dbReference>
<reference evidence="9 10" key="1">
    <citation type="submission" date="2014-03" db="EMBL/GenBank/DDBJ databases">
        <title>The draft genome sequence of Thioclava dalianensis DLFJ1-1.</title>
        <authorList>
            <person name="Lai Q."/>
            <person name="Shao Z."/>
        </authorList>
    </citation>
    <scope>NUCLEOTIDE SEQUENCE [LARGE SCALE GENOMIC DNA]</scope>
    <source>
        <strain evidence="9 10">DLFJ1-1</strain>
    </source>
</reference>
<evidence type="ECO:0000256" key="6">
    <source>
        <dbReference type="ARBA" id="ARBA00023002"/>
    </source>
</evidence>
<dbReference type="RefSeq" id="WP_038068286.1">
    <property type="nucleotide sequence ID" value="NZ_FOVB01000002.1"/>
</dbReference>
<keyword evidence="4" id="KW-0285">Flavoprotein</keyword>
<dbReference type="InterPro" id="IPR010971">
    <property type="entry name" value="UbiH/COQ6"/>
</dbReference>
<keyword evidence="5" id="KW-0274">FAD</keyword>
<dbReference type="STRING" id="1185766.SAMN05216224_10289"/>
<gene>
    <name evidence="9" type="ORF">DL1_09585</name>
</gene>
<dbReference type="SUPFAM" id="SSF51905">
    <property type="entry name" value="FAD/NAD(P)-binding domain"/>
    <property type="match status" value="1"/>
</dbReference>
<sequence length="401" mass="43238">MSQHIQQTDILISGGGVAGLTAAAAFGTAGFTTICVDPNPPVTTESDAGADMRSTAFLQPARKVLEAAGLWARLAPHAAPLQIMRIVDAGGETSTARLTRDFNAAELSQEPFGWNFPNWLLRREMVARLAEIPQVDFRPGIATTALATRESGAEVTLSDGSHVHARLVIAADGRNSDIREASGLSVSPTHYGQKALAFAVTHPIPHQNVSTEIHRSGGPFTLVPLPDRDGMPSSAVVWMERGAEAERLAALPVDEFEAAMLERSTGLLGPLKLETRRALWPMMTQIANRFSAQRVALIAEAAHVIPPIGAQGLNMSLADLACLLELCDRDPAHLGERAMLDTYHRRRWPEVKAREIGIDMLNRISMVEARPLRDLRAGVLGALYSLGRVRKGLMRAGLGVN</sequence>
<dbReference type="AlphaFoldDB" id="A0A074THX9"/>
<dbReference type="PANTHER" id="PTHR43876">
    <property type="entry name" value="UBIQUINONE BIOSYNTHESIS MONOOXYGENASE COQ6, MITOCHONDRIAL"/>
    <property type="match status" value="1"/>
</dbReference>